<dbReference type="NCBIfam" id="TIGR00268">
    <property type="entry name" value="ATP-dependent sacrificial sulfur transferase LarE"/>
    <property type="match status" value="1"/>
</dbReference>
<dbReference type="RefSeq" id="WP_137424501.1">
    <property type="nucleotide sequence ID" value="NZ_CP040098.1"/>
</dbReference>
<dbReference type="InterPro" id="IPR052188">
    <property type="entry name" value="Ni-pincer_cofactor_biosynth"/>
</dbReference>
<dbReference type="CDD" id="cd01990">
    <property type="entry name" value="LarE-like"/>
    <property type="match status" value="1"/>
</dbReference>
<dbReference type="PIRSF" id="PIRSF006661">
    <property type="entry name" value="PP-lp_UCP006661"/>
    <property type="match status" value="1"/>
</dbReference>
<dbReference type="PANTHER" id="PTHR43169">
    <property type="entry name" value="EXSB FAMILY PROTEIN"/>
    <property type="match status" value="1"/>
</dbReference>
<dbReference type="PANTHER" id="PTHR43169:SF2">
    <property type="entry name" value="NAD_GMP SYNTHASE DOMAIN-CONTAINING PROTEIN"/>
    <property type="match status" value="1"/>
</dbReference>
<dbReference type="GO" id="GO:0016783">
    <property type="term" value="F:sulfurtransferase activity"/>
    <property type="evidence" value="ECO:0007669"/>
    <property type="project" value="InterPro"/>
</dbReference>
<evidence type="ECO:0000313" key="2">
    <source>
        <dbReference type="EMBL" id="QCQ22374.1"/>
    </source>
</evidence>
<name>A0A4P8L3M0_9BACT</name>
<evidence type="ECO:0000313" key="3">
    <source>
        <dbReference type="Proteomes" id="UP000298602"/>
    </source>
</evidence>
<proteinExistence type="predicted"/>
<evidence type="ECO:0000256" key="1">
    <source>
        <dbReference type="PIRSR" id="PIRSR006661-1"/>
    </source>
</evidence>
<sequence>MDFCQNLPGDVRRKCLELGGFLARFKRVLIAFSGGADSTFLTCFAKDVAGLDVLLCLAVTPFVSRREREGARLAARRLGCSMEEIPLNLLEHPQVRRNDRRRCYHCKTVILRAMTDRAGRRGCDAVLDGTHAGDLSKDRPGLLALKELGVLSPLAASGWTKADIREAARRAGLFNWAKPSQSCLATRIAHGEPLDEAGLVRVELAEALLWDLGCRQVRVRFRAGEARIEAAAEDLSGLTVEPARSLIVGRFMELGFRRVVVDLTPYGAEGDEGAEASRDATVK</sequence>
<keyword evidence="2" id="KW-0808">Transferase</keyword>
<dbReference type="InterPro" id="IPR005232">
    <property type="entry name" value="LarE"/>
</dbReference>
<reference evidence="2 3" key="1">
    <citation type="submission" date="2019-05" db="EMBL/GenBank/DDBJ databases">
        <title>The Complete Genome Sequence of the n-alkane-degrading Desulfoglaeba alkanexedens ALDC reveals multiple alkylsuccinate synthase gene clusters.</title>
        <authorList>
            <person name="Callaghan A.V."/>
            <person name="Davidova I.A."/>
            <person name="Duncan K.E."/>
            <person name="Morris B."/>
            <person name="McInerney M.J."/>
        </authorList>
    </citation>
    <scope>NUCLEOTIDE SEQUENCE [LARGE SCALE GENOMIC DNA]</scope>
    <source>
        <strain evidence="2 3">ALDC</strain>
    </source>
</reference>
<dbReference type="OrthoDB" id="9776919at2"/>
<dbReference type="KEGG" id="dax:FDQ92_09505"/>
<reference evidence="2 3" key="2">
    <citation type="submission" date="2019-05" db="EMBL/GenBank/DDBJ databases">
        <authorList>
            <person name="Suflita J.M."/>
            <person name="Marks C.R."/>
        </authorList>
    </citation>
    <scope>NUCLEOTIDE SEQUENCE [LARGE SCALE GENOMIC DNA]</scope>
    <source>
        <strain evidence="2 3">ALDC</strain>
    </source>
</reference>
<dbReference type="Proteomes" id="UP000298602">
    <property type="component" value="Chromosome"/>
</dbReference>
<accession>A0A4P8L3M0</accession>
<gene>
    <name evidence="2" type="primary">larE</name>
    <name evidence="2" type="ORF">FDQ92_09505</name>
</gene>
<dbReference type="AlphaFoldDB" id="A0A4P8L3M0"/>
<dbReference type="InterPro" id="IPR014729">
    <property type="entry name" value="Rossmann-like_a/b/a_fold"/>
</dbReference>
<organism evidence="2 3">
    <name type="scientific">Desulfoglaeba alkanexedens ALDC</name>
    <dbReference type="NCBI Taxonomy" id="980445"/>
    <lineage>
        <taxon>Bacteria</taxon>
        <taxon>Pseudomonadati</taxon>
        <taxon>Thermodesulfobacteriota</taxon>
        <taxon>Syntrophobacteria</taxon>
        <taxon>Syntrophobacterales</taxon>
        <taxon>Syntrophobacteraceae</taxon>
        <taxon>Desulfoglaeba</taxon>
    </lineage>
</organism>
<dbReference type="EMBL" id="CP040098">
    <property type="protein sequence ID" value="QCQ22374.1"/>
    <property type="molecule type" value="Genomic_DNA"/>
</dbReference>
<dbReference type="Gene3D" id="3.40.50.620">
    <property type="entry name" value="HUPs"/>
    <property type="match status" value="1"/>
</dbReference>
<feature type="active site" description="Nucleophile and sulfur donor" evidence="1">
    <location>
        <position position="183"/>
    </location>
</feature>
<protein>
    <submittedName>
        <fullName evidence="2">ATP-dependent sacrificial sulfur transferase LarE</fullName>
    </submittedName>
</protein>
<keyword evidence="3" id="KW-1185">Reference proteome</keyword>
<dbReference type="SUPFAM" id="SSF52402">
    <property type="entry name" value="Adenine nucleotide alpha hydrolases-like"/>
    <property type="match status" value="1"/>
</dbReference>